<organism evidence="2 3">
    <name type="scientific">Dolosigranulum pigrum</name>
    <dbReference type="NCBI Taxonomy" id="29394"/>
    <lineage>
        <taxon>Bacteria</taxon>
        <taxon>Bacillati</taxon>
        <taxon>Bacillota</taxon>
        <taxon>Bacilli</taxon>
        <taxon>Lactobacillales</taxon>
        <taxon>Carnobacteriaceae</taxon>
        <taxon>Dolosigranulum</taxon>
    </lineage>
</organism>
<keyword evidence="1" id="KW-1133">Transmembrane helix</keyword>
<accession>A0A328KKR2</accession>
<keyword evidence="1" id="KW-0812">Transmembrane</keyword>
<comment type="caution">
    <text evidence="2">The sequence shown here is derived from an EMBL/GenBank/DDBJ whole genome shotgun (WGS) entry which is preliminary data.</text>
</comment>
<sequence length="117" mass="13609">MIELSGAGFVFLIILIAIVALAIILPIYLHSKESINCDELQMYLFIGIVFSMMFSMFLITDIVVIRRDTRAHDTTIKTEDLSVEELRIRKEFLENKTERGKLLEDIKRLEEEKEQDS</sequence>
<feature type="transmembrane region" description="Helical" evidence="1">
    <location>
        <begin position="7"/>
        <end position="29"/>
    </location>
</feature>
<evidence type="ECO:0000256" key="1">
    <source>
        <dbReference type="SAM" id="Phobius"/>
    </source>
</evidence>
<dbReference type="Proteomes" id="UP000249099">
    <property type="component" value="Unassembled WGS sequence"/>
</dbReference>
<dbReference type="AlphaFoldDB" id="A0A328KKR2"/>
<reference evidence="2 3" key="1">
    <citation type="submission" date="2017-03" db="EMBL/GenBank/DDBJ databases">
        <title>wgs assembly of Dolosigranulum pigrum KPL CDC strains.</title>
        <authorList>
            <person name="Brugger S.D."/>
            <person name="Pettigrew M."/>
            <person name="Kong Y."/>
            <person name="Lemon K.P."/>
        </authorList>
    </citation>
    <scope>NUCLEOTIDE SEQUENCE [LARGE SCALE GENOMIC DNA]</scope>
    <source>
        <strain evidence="2 3">KPL1931_CDC4294-98</strain>
    </source>
</reference>
<keyword evidence="1" id="KW-0472">Membrane</keyword>
<name>A0A328KKR2_9LACT</name>
<gene>
    <name evidence="2" type="ORF">B8A44_07585</name>
</gene>
<dbReference type="EMBL" id="NAQV01000023">
    <property type="protein sequence ID" value="RAN62401.1"/>
    <property type="molecule type" value="Genomic_DNA"/>
</dbReference>
<proteinExistence type="predicted"/>
<feature type="transmembrane region" description="Helical" evidence="1">
    <location>
        <begin position="41"/>
        <end position="64"/>
    </location>
</feature>
<evidence type="ECO:0000313" key="3">
    <source>
        <dbReference type="Proteomes" id="UP000249099"/>
    </source>
</evidence>
<dbReference type="RefSeq" id="WP_112790349.1">
    <property type="nucleotide sequence ID" value="NZ_NAQV01000023.1"/>
</dbReference>
<evidence type="ECO:0000313" key="2">
    <source>
        <dbReference type="EMBL" id="RAN62401.1"/>
    </source>
</evidence>
<protein>
    <submittedName>
        <fullName evidence="2">Uncharacterized protein</fullName>
    </submittedName>
</protein>